<keyword evidence="2" id="KW-1185">Reference proteome</keyword>
<reference evidence="1 2" key="1">
    <citation type="journal article" date="2023" name="Elife">
        <title>Identification of key yeast species and microbe-microbe interactions impacting larval growth of Drosophila in the wild.</title>
        <authorList>
            <person name="Mure A."/>
            <person name="Sugiura Y."/>
            <person name="Maeda R."/>
            <person name="Honda K."/>
            <person name="Sakurai N."/>
            <person name="Takahashi Y."/>
            <person name="Watada M."/>
            <person name="Katoh T."/>
            <person name="Gotoh A."/>
            <person name="Gotoh Y."/>
            <person name="Taniguchi I."/>
            <person name="Nakamura K."/>
            <person name="Hayashi T."/>
            <person name="Katayama T."/>
            <person name="Uemura T."/>
            <person name="Hattori Y."/>
        </authorList>
    </citation>
    <scope>NUCLEOTIDE SEQUENCE [LARGE SCALE GENOMIC DNA]</scope>
    <source>
        <strain evidence="1 2">SB-73</strain>
    </source>
</reference>
<dbReference type="Proteomes" id="UP001362899">
    <property type="component" value="Unassembled WGS sequence"/>
</dbReference>
<accession>A0AAV5RM40</accession>
<organism evidence="1 2">
    <name type="scientific">Starmerella bacillaris</name>
    <name type="common">Yeast</name>
    <name type="synonym">Candida zemplinina</name>
    <dbReference type="NCBI Taxonomy" id="1247836"/>
    <lineage>
        <taxon>Eukaryota</taxon>
        <taxon>Fungi</taxon>
        <taxon>Dikarya</taxon>
        <taxon>Ascomycota</taxon>
        <taxon>Saccharomycotina</taxon>
        <taxon>Dipodascomycetes</taxon>
        <taxon>Dipodascales</taxon>
        <taxon>Trichomonascaceae</taxon>
        <taxon>Starmerella</taxon>
    </lineage>
</organism>
<evidence type="ECO:0000313" key="2">
    <source>
        <dbReference type="Proteomes" id="UP001362899"/>
    </source>
</evidence>
<name>A0AAV5RM40_STABA</name>
<sequence length="249" mass="28705">MVKLEVDSTLAVPNSTIRPRKALKTLYSPESLEIARVMLLAHGSGFPVKRRDLMDIFAGKRIDSTGFEQFRSEASRFLEERMGLKIIELETVAVNNEKHSAKRNEYALISCFSQPRNRFYKVVDSFELRDWGIIAFLTILFVLRDEPASFIFIENALKRANLYEDDSEFFGGLRGTVNSLCSRRILEKIPGKDEFVLGSYAKFLITKDRLLNLILKIQFPNEALDSSEFSKKYEVTLRTLKQRIEQVFS</sequence>
<protein>
    <submittedName>
        <fullName evidence="1">Uncharacterized protein</fullName>
    </submittedName>
</protein>
<gene>
    <name evidence="1" type="ORF">DASB73_035520</name>
</gene>
<evidence type="ECO:0000313" key="1">
    <source>
        <dbReference type="EMBL" id="GMM52589.1"/>
    </source>
</evidence>
<dbReference type="AlphaFoldDB" id="A0AAV5RM40"/>
<proteinExistence type="predicted"/>
<comment type="caution">
    <text evidence="1">The sequence shown here is derived from an EMBL/GenBank/DDBJ whole genome shotgun (WGS) entry which is preliminary data.</text>
</comment>
<dbReference type="EMBL" id="BTGC01000008">
    <property type="protein sequence ID" value="GMM52589.1"/>
    <property type="molecule type" value="Genomic_DNA"/>
</dbReference>